<sequence>MSLSTFYFTHSFTSLTSQFISLLCISSMILIFYPHFRLPKLLIFFNLPLNFGTKHKAIDPRFN</sequence>
<keyword evidence="1" id="KW-0812">Transmembrane</keyword>
<keyword evidence="1" id="KW-0472">Membrane</keyword>
<reference evidence="2" key="2">
    <citation type="journal article" date="2015" name="Data Brief">
        <title>Shoot transcriptome of the giant reed, Arundo donax.</title>
        <authorList>
            <person name="Barrero R.A."/>
            <person name="Guerrero F.D."/>
            <person name="Moolhuijzen P."/>
            <person name="Goolsby J.A."/>
            <person name="Tidwell J."/>
            <person name="Bellgard S.E."/>
            <person name="Bellgard M.I."/>
        </authorList>
    </citation>
    <scope>NUCLEOTIDE SEQUENCE</scope>
    <source>
        <tissue evidence="2">Shoot tissue taken approximately 20 cm above the soil surface</tissue>
    </source>
</reference>
<evidence type="ECO:0000256" key="1">
    <source>
        <dbReference type="SAM" id="Phobius"/>
    </source>
</evidence>
<accession>A0A0A9CZ02</accession>
<dbReference type="AlphaFoldDB" id="A0A0A9CZ02"/>
<dbReference type="EMBL" id="GBRH01221178">
    <property type="protein sequence ID" value="JAD76717.1"/>
    <property type="molecule type" value="Transcribed_RNA"/>
</dbReference>
<name>A0A0A9CZ02_ARUDO</name>
<protein>
    <submittedName>
        <fullName evidence="2">Uncharacterized protein</fullName>
    </submittedName>
</protein>
<reference evidence="2" key="1">
    <citation type="submission" date="2014-09" db="EMBL/GenBank/DDBJ databases">
        <authorList>
            <person name="Magalhaes I.L.F."/>
            <person name="Oliveira U."/>
            <person name="Santos F.R."/>
            <person name="Vidigal T.H.D.A."/>
            <person name="Brescovit A.D."/>
            <person name="Santos A.J."/>
        </authorList>
    </citation>
    <scope>NUCLEOTIDE SEQUENCE</scope>
    <source>
        <tissue evidence="2">Shoot tissue taken approximately 20 cm above the soil surface</tissue>
    </source>
</reference>
<feature type="transmembrane region" description="Helical" evidence="1">
    <location>
        <begin position="12"/>
        <end position="33"/>
    </location>
</feature>
<evidence type="ECO:0000313" key="2">
    <source>
        <dbReference type="EMBL" id="JAD76717.1"/>
    </source>
</evidence>
<keyword evidence="1" id="KW-1133">Transmembrane helix</keyword>
<proteinExistence type="predicted"/>
<organism evidence="2">
    <name type="scientific">Arundo donax</name>
    <name type="common">Giant reed</name>
    <name type="synonym">Donax arundinaceus</name>
    <dbReference type="NCBI Taxonomy" id="35708"/>
    <lineage>
        <taxon>Eukaryota</taxon>
        <taxon>Viridiplantae</taxon>
        <taxon>Streptophyta</taxon>
        <taxon>Embryophyta</taxon>
        <taxon>Tracheophyta</taxon>
        <taxon>Spermatophyta</taxon>
        <taxon>Magnoliopsida</taxon>
        <taxon>Liliopsida</taxon>
        <taxon>Poales</taxon>
        <taxon>Poaceae</taxon>
        <taxon>PACMAD clade</taxon>
        <taxon>Arundinoideae</taxon>
        <taxon>Arundineae</taxon>
        <taxon>Arundo</taxon>
    </lineage>
</organism>